<evidence type="ECO:0000313" key="1">
    <source>
        <dbReference type="EMBL" id="MDR6458647.1"/>
    </source>
</evidence>
<evidence type="ECO:0000313" key="2">
    <source>
        <dbReference type="Proteomes" id="UP001184833"/>
    </source>
</evidence>
<gene>
    <name evidence="1" type="ORF">J2786_001740</name>
</gene>
<accession>A0ACC6J7A1</accession>
<organism evidence="1 2">
    <name type="scientific">Chryseobacterium vietnamense</name>
    <dbReference type="NCBI Taxonomy" id="866785"/>
    <lineage>
        <taxon>Bacteria</taxon>
        <taxon>Pseudomonadati</taxon>
        <taxon>Bacteroidota</taxon>
        <taxon>Flavobacteriia</taxon>
        <taxon>Flavobacteriales</taxon>
        <taxon>Weeksellaceae</taxon>
        <taxon>Chryseobacterium group</taxon>
        <taxon>Chryseobacterium</taxon>
    </lineage>
</organism>
<comment type="caution">
    <text evidence="1">The sequence shown here is derived from an EMBL/GenBank/DDBJ whole genome shotgun (WGS) entry which is preliminary data.</text>
</comment>
<keyword evidence="2" id="KW-1185">Reference proteome</keyword>
<protein>
    <submittedName>
        <fullName evidence="1">Uncharacterized protein</fullName>
    </submittedName>
</protein>
<sequence>MKTTFQGYYKKTEEEIEAIWNNGLIIFDANVLLNLYRYSDTTRETLIDLISKFSDKIYIPHQAALEYNRNRYEVIAEQEKAYKDFLNKIHQIQQDLQSTNKPPFLSSSIDSELNKVFENVSKEVEESIKKYCDFLKEDPIYNKLTEFFRLKVGEEFNSKELEEIYKEGEDRYTKKIPPGFEDEKTKDGLRKFGDLILWKQIIKLSKDLNKDVILITDERKIDWWWKLKDGRNMGPRQELVEEIYKESQKQFHMYSSERFLSYGQTYLKEQINKKALEEIQAMKTAELEIIENEKGRFYFNEKSREQTDLLHNRLLEIEKLIHNDDKMISILNDYSSNEKIEDRIKNYNNYILDLRKERDLIKDKIDYYNKHSYRNNYIKHKTSEIDEEILKKFIQINFDNNKNKYE</sequence>
<proteinExistence type="predicted"/>
<name>A0ACC6J7A1_9FLAO</name>
<dbReference type="Proteomes" id="UP001184833">
    <property type="component" value="Unassembled WGS sequence"/>
</dbReference>
<dbReference type="EMBL" id="JAVDQX010000001">
    <property type="protein sequence ID" value="MDR6458647.1"/>
    <property type="molecule type" value="Genomic_DNA"/>
</dbReference>
<reference evidence="1" key="1">
    <citation type="submission" date="2023-07" db="EMBL/GenBank/DDBJ databases">
        <title>Sorghum-associated microbial communities from plants grown in Nebraska, USA.</title>
        <authorList>
            <person name="Schachtman D."/>
        </authorList>
    </citation>
    <scope>NUCLEOTIDE SEQUENCE</scope>
    <source>
        <strain evidence="1">DS2329</strain>
    </source>
</reference>